<dbReference type="SUPFAM" id="SSF53335">
    <property type="entry name" value="S-adenosyl-L-methionine-dependent methyltransferases"/>
    <property type="match status" value="1"/>
</dbReference>
<comment type="caution">
    <text evidence="1">The sequence shown here is derived from an EMBL/GenBank/DDBJ whole genome shotgun (WGS) entry which is preliminary data.</text>
</comment>
<keyword evidence="2" id="KW-1185">Reference proteome</keyword>
<gene>
    <name evidence="1" type="ORF">ACFQ2Z_09050</name>
</gene>
<protein>
    <submittedName>
        <fullName evidence="1">Class I SAM-dependent methyltransferase</fullName>
        <ecNumber evidence="1">2.1.1.-</ecNumber>
    </submittedName>
</protein>
<evidence type="ECO:0000313" key="1">
    <source>
        <dbReference type="EMBL" id="MFD1181503.1"/>
    </source>
</evidence>
<sequence>MEEKTYKEGASSLNNKVHDYDQCWEKGTIRVINCRSCGFKHLDPIPTDQEIAEFYQRDYYKKTFPFNYDQVNDEYINAKTESISNNQKYSDILQKVNELIRPLHNQTSKRMLDIGCGNDLLSKFFQIKGWESYAVEPSFSASQMLQKFGVPVYNSFIDEKLSLPIKDVSFVNLQHVLEHVRTPNEVLKKIGSSMHSGAILRVLVPNDFSEIQLAYKEFYNEEMHWIQYPDHINYFTFSDLSELLSRTGFRVVYKTATFPVDFLLLHGINYYRDEEDRKKVQPFISNFQNSFIKTGRKELLDQFHESLAELGFGRSIVIFAQKE</sequence>
<evidence type="ECO:0000313" key="2">
    <source>
        <dbReference type="Proteomes" id="UP001597211"/>
    </source>
</evidence>
<dbReference type="GO" id="GO:0032259">
    <property type="term" value="P:methylation"/>
    <property type="evidence" value="ECO:0007669"/>
    <property type="project" value="UniProtKB-KW"/>
</dbReference>
<organism evidence="1 2">
    <name type="scientific">Paenibacillus timonensis</name>
    <dbReference type="NCBI Taxonomy" id="225915"/>
    <lineage>
        <taxon>Bacteria</taxon>
        <taxon>Bacillati</taxon>
        <taxon>Bacillota</taxon>
        <taxon>Bacilli</taxon>
        <taxon>Bacillales</taxon>
        <taxon>Paenibacillaceae</taxon>
        <taxon>Paenibacillus</taxon>
    </lineage>
</organism>
<keyword evidence="1" id="KW-0489">Methyltransferase</keyword>
<dbReference type="PANTHER" id="PTHR43861">
    <property type="entry name" value="TRANS-ACONITATE 2-METHYLTRANSFERASE-RELATED"/>
    <property type="match status" value="1"/>
</dbReference>
<dbReference type="InterPro" id="IPR029063">
    <property type="entry name" value="SAM-dependent_MTases_sf"/>
</dbReference>
<dbReference type="GO" id="GO:0008168">
    <property type="term" value="F:methyltransferase activity"/>
    <property type="evidence" value="ECO:0007669"/>
    <property type="project" value="UniProtKB-KW"/>
</dbReference>
<keyword evidence="1" id="KW-0808">Transferase</keyword>
<dbReference type="EC" id="2.1.1.-" evidence="1"/>
<dbReference type="Gene3D" id="3.40.50.150">
    <property type="entry name" value="Vaccinia Virus protein VP39"/>
    <property type="match status" value="1"/>
</dbReference>
<reference evidence="2" key="1">
    <citation type="journal article" date="2019" name="Int. J. Syst. Evol. Microbiol.">
        <title>The Global Catalogue of Microorganisms (GCM) 10K type strain sequencing project: providing services to taxonomists for standard genome sequencing and annotation.</title>
        <authorList>
            <consortium name="The Broad Institute Genomics Platform"/>
            <consortium name="The Broad Institute Genome Sequencing Center for Infectious Disease"/>
            <person name="Wu L."/>
            <person name="Ma J."/>
        </authorList>
    </citation>
    <scope>NUCLEOTIDE SEQUENCE [LARGE SCALE GENOMIC DNA]</scope>
    <source>
        <strain evidence="2">CCUG 48216</strain>
    </source>
</reference>
<dbReference type="RefSeq" id="WP_240269164.1">
    <property type="nucleotide sequence ID" value="NZ_JAKSXN010000021.1"/>
</dbReference>
<accession>A0ABW3SAG8</accession>
<dbReference type="Pfam" id="PF13489">
    <property type="entry name" value="Methyltransf_23"/>
    <property type="match status" value="1"/>
</dbReference>
<name>A0ABW3SAG8_9BACL</name>
<proteinExistence type="predicted"/>
<dbReference type="EMBL" id="JBHTKZ010000013">
    <property type="protein sequence ID" value="MFD1181503.1"/>
    <property type="molecule type" value="Genomic_DNA"/>
</dbReference>
<dbReference type="Proteomes" id="UP001597211">
    <property type="component" value="Unassembled WGS sequence"/>
</dbReference>